<evidence type="ECO:0000259" key="2">
    <source>
        <dbReference type="Pfam" id="PF24595"/>
    </source>
</evidence>
<evidence type="ECO:0000313" key="3">
    <source>
        <dbReference type="EMBL" id="MBK9717292.1"/>
    </source>
</evidence>
<gene>
    <name evidence="3" type="ORF">IPO85_07240</name>
</gene>
<dbReference type="NCBIfam" id="TIGR01451">
    <property type="entry name" value="B_ant_repeat"/>
    <property type="match status" value="1"/>
</dbReference>
<feature type="domain" description="DUF7619" evidence="2">
    <location>
        <begin position="546"/>
        <end position="634"/>
    </location>
</feature>
<dbReference type="InterPro" id="IPR055353">
    <property type="entry name" value="DUF7619"/>
</dbReference>
<evidence type="ECO:0000256" key="1">
    <source>
        <dbReference type="SAM" id="SignalP"/>
    </source>
</evidence>
<keyword evidence="1" id="KW-0732">Signal</keyword>
<sequence>MIRTLFVLYICCIFFLVASKSIAQCTPPWADNCVDANVLCSLDELNGYSCSSLKYSNPTGCSPICPQGGGPHNTAWWAFVSDGGQVTINFKFQNCSVNGEGLQIGIWGNCVCTESVACNSDCNGPGQFALTANLISCKTYYLFVDGCSEDVCDFTITTSGGGQPQLSPLGKINNDSDRKIQVCQGMCNKKFNIDNQNGNCLPIYEWTLDGNIIGGTGNELYLDFPDEGDFQLCVTAYIGNPNSGSICDQEGPECITVTALLSQDRYGPLQRICATQLPFDFHGTKIFNDGTYRATFHDASCCKYDSVVDFHIIYNDSLGCQNTNYAKGIVFLDKNKNGIFDNQEILLNDYIVSSAPGSFATFSNQNGYTILLERNAINTIKASVPNPAVASVVPNDYQINVGNVYGQIPGQYDFAIQENDLLDLEIQINSSVARPGRTSVVTLQVNNVGNIAATQSVITLQFPTGWNVIRTNPMYTNILGGNLLRWDYMNTINLKGTKSFRIEMAPPTTAKQGTPFELIAEVDATNDVNPINDIALWNNKIVASYDPNDKLVNKSNYYSISDQNKELIYTIRFQNTGTDTAFDVTIRDTLSKGIDATSIRVVNASHPYQLRMKKLGYLEVYFKNIFLPDSSVNELS</sequence>
<dbReference type="InterPro" id="IPR047589">
    <property type="entry name" value="DUF11_rpt"/>
</dbReference>
<feature type="signal peptide" evidence="1">
    <location>
        <begin position="1"/>
        <end position="23"/>
    </location>
</feature>
<feature type="chain" id="PRO_5039175894" description="DUF7619 domain-containing protein" evidence="1">
    <location>
        <begin position="24"/>
        <end position="636"/>
    </location>
</feature>
<evidence type="ECO:0000313" key="4">
    <source>
        <dbReference type="Proteomes" id="UP000808349"/>
    </source>
</evidence>
<dbReference type="Pfam" id="PF24595">
    <property type="entry name" value="DUF7619"/>
    <property type="match status" value="1"/>
</dbReference>
<comment type="caution">
    <text evidence="3">The sequence shown here is derived from an EMBL/GenBank/DDBJ whole genome shotgun (WGS) entry which is preliminary data.</text>
</comment>
<dbReference type="EMBL" id="JADKFW010000004">
    <property type="protein sequence ID" value="MBK9717292.1"/>
    <property type="molecule type" value="Genomic_DNA"/>
</dbReference>
<name>A0A9D7S8W2_9BACT</name>
<accession>A0A9D7S8W2</accession>
<protein>
    <recommendedName>
        <fullName evidence="2">DUF7619 domain-containing protein</fullName>
    </recommendedName>
</protein>
<dbReference type="Proteomes" id="UP000808349">
    <property type="component" value="Unassembled WGS sequence"/>
</dbReference>
<reference evidence="3 4" key="1">
    <citation type="submission" date="2020-10" db="EMBL/GenBank/DDBJ databases">
        <title>Connecting structure to function with the recovery of over 1000 high-quality activated sludge metagenome-assembled genomes encoding full-length rRNA genes using long-read sequencing.</title>
        <authorList>
            <person name="Singleton C.M."/>
            <person name="Petriglieri F."/>
            <person name="Kristensen J.M."/>
            <person name="Kirkegaard R.H."/>
            <person name="Michaelsen T.Y."/>
            <person name="Andersen M.H."/>
            <person name="Karst S.M."/>
            <person name="Dueholm M.S."/>
            <person name="Nielsen P.H."/>
            <person name="Albertsen M."/>
        </authorList>
    </citation>
    <scope>NUCLEOTIDE SEQUENCE [LARGE SCALE GENOMIC DNA]</scope>
    <source>
        <strain evidence="3">Ribe_18-Q3-R11-54_BAT3C.373</strain>
    </source>
</reference>
<dbReference type="AlphaFoldDB" id="A0A9D7S8W2"/>
<organism evidence="3 4">
    <name type="scientific">Candidatus Defluviibacterium haderslevense</name>
    <dbReference type="NCBI Taxonomy" id="2981993"/>
    <lineage>
        <taxon>Bacteria</taxon>
        <taxon>Pseudomonadati</taxon>
        <taxon>Bacteroidota</taxon>
        <taxon>Saprospiria</taxon>
        <taxon>Saprospirales</taxon>
        <taxon>Saprospiraceae</taxon>
        <taxon>Candidatus Defluviibacterium</taxon>
    </lineage>
</organism>
<proteinExistence type="predicted"/>